<sequence length="197" mass="21190">MDDPSGFWLPTSQNDWTGWAGFASQSRDPRKGAPCFPALVVFPGETTLPRKLPNGSAFPPEPDPSQRARQFRRARPLEVKRTSCPSVPCASARALAASRSRQPARSLACSRFQAAAQGKPGCSGGGRKMSGEDEQQEQTIAEDLVVTKYKMGGDIANRECGLRATEGSAPVLWGRRGGKTGCRAWDLICGRAGRRLG</sequence>
<evidence type="ECO:0000313" key="3">
    <source>
        <dbReference type="Proteomes" id="UP001266305"/>
    </source>
</evidence>
<accession>A0ABQ9UY60</accession>
<reference evidence="2 3" key="1">
    <citation type="submission" date="2023-05" db="EMBL/GenBank/DDBJ databases">
        <title>B98-5 Cell Line De Novo Hybrid Assembly: An Optical Mapping Approach.</title>
        <authorList>
            <person name="Kananen K."/>
            <person name="Auerbach J.A."/>
            <person name="Kautto E."/>
            <person name="Blachly J.S."/>
        </authorList>
    </citation>
    <scope>NUCLEOTIDE SEQUENCE [LARGE SCALE GENOMIC DNA]</scope>
    <source>
        <strain evidence="2">B95-8</strain>
        <tissue evidence="2">Cell line</tissue>
    </source>
</reference>
<protein>
    <submittedName>
        <fullName evidence="2">Uncharacterized protein</fullName>
    </submittedName>
</protein>
<name>A0ABQ9UY60_SAGOE</name>
<comment type="caution">
    <text evidence="2">The sequence shown here is derived from an EMBL/GenBank/DDBJ whole genome shotgun (WGS) entry which is preliminary data.</text>
</comment>
<feature type="region of interest" description="Disordered" evidence="1">
    <location>
        <begin position="50"/>
        <end position="71"/>
    </location>
</feature>
<dbReference type="EMBL" id="JASSZA010000009">
    <property type="protein sequence ID" value="KAK2102020.1"/>
    <property type="molecule type" value="Genomic_DNA"/>
</dbReference>
<evidence type="ECO:0000256" key="1">
    <source>
        <dbReference type="SAM" id="MobiDB-lite"/>
    </source>
</evidence>
<evidence type="ECO:0000313" key="2">
    <source>
        <dbReference type="EMBL" id="KAK2102020.1"/>
    </source>
</evidence>
<dbReference type="Proteomes" id="UP001266305">
    <property type="component" value="Unassembled WGS sequence"/>
</dbReference>
<proteinExistence type="predicted"/>
<organism evidence="2 3">
    <name type="scientific">Saguinus oedipus</name>
    <name type="common">Cotton-top tamarin</name>
    <name type="synonym">Oedipomidas oedipus</name>
    <dbReference type="NCBI Taxonomy" id="9490"/>
    <lineage>
        <taxon>Eukaryota</taxon>
        <taxon>Metazoa</taxon>
        <taxon>Chordata</taxon>
        <taxon>Craniata</taxon>
        <taxon>Vertebrata</taxon>
        <taxon>Euteleostomi</taxon>
        <taxon>Mammalia</taxon>
        <taxon>Eutheria</taxon>
        <taxon>Euarchontoglires</taxon>
        <taxon>Primates</taxon>
        <taxon>Haplorrhini</taxon>
        <taxon>Platyrrhini</taxon>
        <taxon>Cebidae</taxon>
        <taxon>Callitrichinae</taxon>
        <taxon>Saguinus</taxon>
    </lineage>
</organism>
<keyword evidence="3" id="KW-1185">Reference proteome</keyword>
<gene>
    <name evidence="2" type="ORF">P7K49_019687</name>
</gene>